<feature type="transmembrane region" description="Helical" evidence="2">
    <location>
        <begin position="172"/>
        <end position="189"/>
    </location>
</feature>
<feature type="compositionally biased region" description="Low complexity" evidence="1">
    <location>
        <begin position="121"/>
        <end position="147"/>
    </location>
</feature>
<comment type="caution">
    <text evidence="4">The sequence shown here is derived from an EMBL/GenBank/DDBJ whole genome shotgun (WGS) entry which is preliminary data.</text>
</comment>
<reference evidence="4 5" key="1">
    <citation type="submission" date="2020-04" db="EMBL/GenBank/DDBJ databases">
        <authorList>
            <person name="Alioto T."/>
            <person name="Alioto T."/>
            <person name="Gomez Garrido J."/>
        </authorList>
    </citation>
    <scope>NUCLEOTIDE SEQUENCE [LARGE SCALE GENOMIC DNA]</scope>
</reference>
<dbReference type="InterPro" id="IPR018123">
    <property type="entry name" value="WWE-dom_subgr"/>
</dbReference>
<dbReference type="PROSITE" id="PS50918">
    <property type="entry name" value="WWE"/>
    <property type="match status" value="1"/>
</dbReference>
<evidence type="ECO:0000256" key="1">
    <source>
        <dbReference type="SAM" id="MobiDB-lite"/>
    </source>
</evidence>
<dbReference type="EMBL" id="CADEPI010000019">
    <property type="protein sequence ID" value="CAB3365071.1"/>
    <property type="molecule type" value="Genomic_DNA"/>
</dbReference>
<dbReference type="SUPFAM" id="SSF117839">
    <property type="entry name" value="WWE domain"/>
    <property type="match status" value="1"/>
</dbReference>
<keyword evidence="2" id="KW-0472">Membrane</keyword>
<protein>
    <recommendedName>
        <fullName evidence="3">WWE domain-containing protein</fullName>
    </recommendedName>
</protein>
<organism evidence="4 5">
    <name type="scientific">Cloeon dipterum</name>
    <dbReference type="NCBI Taxonomy" id="197152"/>
    <lineage>
        <taxon>Eukaryota</taxon>
        <taxon>Metazoa</taxon>
        <taxon>Ecdysozoa</taxon>
        <taxon>Arthropoda</taxon>
        <taxon>Hexapoda</taxon>
        <taxon>Insecta</taxon>
        <taxon>Pterygota</taxon>
        <taxon>Palaeoptera</taxon>
        <taxon>Ephemeroptera</taxon>
        <taxon>Pisciforma</taxon>
        <taxon>Baetidae</taxon>
        <taxon>Cloeon</taxon>
    </lineage>
</organism>
<evidence type="ECO:0000256" key="2">
    <source>
        <dbReference type="SAM" id="Phobius"/>
    </source>
</evidence>
<keyword evidence="2" id="KW-1133">Transmembrane helix</keyword>
<dbReference type="InterPro" id="IPR004170">
    <property type="entry name" value="WWE_dom"/>
</dbReference>
<evidence type="ECO:0000313" key="4">
    <source>
        <dbReference type="EMBL" id="CAB3365071.1"/>
    </source>
</evidence>
<keyword evidence="2" id="KW-0812">Transmembrane</keyword>
<dbReference type="AlphaFoldDB" id="A0A8S1C9R8"/>
<gene>
    <name evidence="4" type="ORF">CLODIP_2_CD06689</name>
</gene>
<accession>A0A8S1C9R8</accession>
<dbReference type="SMART" id="SM00678">
    <property type="entry name" value="WWE"/>
    <property type="match status" value="1"/>
</dbReference>
<feature type="region of interest" description="Disordered" evidence="1">
    <location>
        <begin position="1"/>
        <end position="24"/>
    </location>
</feature>
<evidence type="ECO:0000313" key="5">
    <source>
        <dbReference type="Proteomes" id="UP000494165"/>
    </source>
</evidence>
<name>A0A8S1C9R8_9INSE</name>
<keyword evidence="5" id="KW-1185">Reference proteome</keyword>
<feature type="region of interest" description="Disordered" evidence="1">
    <location>
        <begin position="95"/>
        <end position="152"/>
    </location>
</feature>
<evidence type="ECO:0000259" key="3">
    <source>
        <dbReference type="PROSITE" id="PS50918"/>
    </source>
</evidence>
<dbReference type="Pfam" id="PF02825">
    <property type="entry name" value="WWE"/>
    <property type="match status" value="1"/>
</dbReference>
<dbReference type="InterPro" id="IPR037197">
    <property type="entry name" value="WWE_dom_sf"/>
</dbReference>
<dbReference type="GO" id="GO:0008270">
    <property type="term" value="F:zinc ion binding"/>
    <property type="evidence" value="ECO:0007669"/>
    <property type="project" value="InterPro"/>
</dbReference>
<proteinExistence type="predicted"/>
<feature type="domain" description="WWE" evidence="3">
    <location>
        <begin position="33"/>
        <end position="110"/>
    </location>
</feature>
<sequence>MTDGVRSRYPTSNTGNGQPLPFSLQPVITPIINATPQQNPALTGPRWQFERRNKTWQDFDPNHQVAMDTAYSSGSQKYTFSFNGNHYDVDFAAGTQTRQNEPGNVRKIRKFDPTPPPPVQTNPGTPTSQANSSTPTPTPAANGAATPKPRTVGQPVSIEDFLNLEVTIPVHYLLKFLAFFLLILAILRYF</sequence>
<dbReference type="Gene3D" id="3.30.720.50">
    <property type="match status" value="1"/>
</dbReference>
<dbReference type="Proteomes" id="UP000494165">
    <property type="component" value="Unassembled WGS sequence"/>
</dbReference>